<dbReference type="InterPro" id="IPR000821">
    <property type="entry name" value="Ala_racemase"/>
</dbReference>
<dbReference type="InterPro" id="IPR001608">
    <property type="entry name" value="Ala_racemase_N"/>
</dbReference>
<dbReference type="AlphaFoldDB" id="A0A943TDY9"/>
<comment type="function">
    <text evidence="4">Catalyzes the interconversion of L-alanine and D-alanine. May also act on other amino acids.</text>
</comment>
<dbReference type="SMART" id="SM01005">
    <property type="entry name" value="Ala_racemase_C"/>
    <property type="match status" value="1"/>
</dbReference>
<dbReference type="EMBL" id="JAGZXI010000007">
    <property type="protein sequence ID" value="MBS6635105.1"/>
    <property type="molecule type" value="Genomic_DNA"/>
</dbReference>
<evidence type="ECO:0000313" key="9">
    <source>
        <dbReference type="Proteomes" id="UP000739069"/>
    </source>
</evidence>
<dbReference type="Gene3D" id="2.40.37.10">
    <property type="entry name" value="Lyase, Ornithine Decarboxylase, Chain A, domain 1"/>
    <property type="match status" value="1"/>
</dbReference>
<comment type="cofactor">
    <cofactor evidence="1 4 5">
        <name>pyridoxal 5'-phosphate</name>
        <dbReference type="ChEBI" id="CHEBI:597326"/>
    </cofactor>
</comment>
<dbReference type="NCBIfam" id="TIGR00492">
    <property type="entry name" value="alr"/>
    <property type="match status" value="1"/>
</dbReference>
<dbReference type="Gene3D" id="3.20.20.10">
    <property type="entry name" value="Alanine racemase"/>
    <property type="match status" value="1"/>
</dbReference>
<feature type="modified residue" description="N6-(pyridoxal phosphate)lysine" evidence="4 5">
    <location>
        <position position="54"/>
    </location>
</feature>
<dbReference type="GO" id="GO:0030632">
    <property type="term" value="P:D-alanine biosynthetic process"/>
    <property type="evidence" value="ECO:0007669"/>
    <property type="project" value="UniProtKB-UniRule"/>
</dbReference>
<dbReference type="InterPro" id="IPR009006">
    <property type="entry name" value="Ala_racemase/Decarboxylase_C"/>
</dbReference>
<evidence type="ECO:0000259" key="7">
    <source>
        <dbReference type="SMART" id="SM01005"/>
    </source>
</evidence>
<evidence type="ECO:0000256" key="2">
    <source>
        <dbReference type="ARBA" id="ARBA00022898"/>
    </source>
</evidence>
<dbReference type="PRINTS" id="PR00992">
    <property type="entry name" value="ALARACEMASE"/>
</dbReference>
<evidence type="ECO:0000256" key="5">
    <source>
        <dbReference type="PIRSR" id="PIRSR600821-50"/>
    </source>
</evidence>
<accession>A0A943TDY9</accession>
<keyword evidence="3 4" id="KW-0413">Isomerase</keyword>
<dbReference type="GO" id="GO:0005829">
    <property type="term" value="C:cytosol"/>
    <property type="evidence" value="ECO:0007669"/>
    <property type="project" value="TreeGrafter"/>
</dbReference>
<dbReference type="RefSeq" id="WP_303952845.1">
    <property type="nucleotide sequence ID" value="NZ_JAGZXI010000007.1"/>
</dbReference>
<keyword evidence="2 4" id="KW-0663">Pyridoxal phosphate</keyword>
<evidence type="ECO:0000256" key="3">
    <source>
        <dbReference type="ARBA" id="ARBA00023235"/>
    </source>
</evidence>
<dbReference type="GO" id="GO:0009252">
    <property type="term" value="P:peptidoglycan biosynthetic process"/>
    <property type="evidence" value="ECO:0007669"/>
    <property type="project" value="TreeGrafter"/>
</dbReference>
<dbReference type="FunFam" id="3.20.20.10:FF:000002">
    <property type="entry name" value="Alanine racemase"/>
    <property type="match status" value="1"/>
</dbReference>
<comment type="similarity">
    <text evidence="4">Belongs to the alanine racemase family.</text>
</comment>
<feature type="active site" description="Proton acceptor; specific for L-alanine" evidence="4">
    <location>
        <position position="292"/>
    </location>
</feature>
<dbReference type="GO" id="GO:0030170">
    <property type="term" value="F:pyridoxal phosphate binding"/>
    <property type="evidence" value="ECO:0007669"/>
    <property type="project" value="UniProtKB-UniRule"/>
</dbReference>
<feature type="active site" description="Proton acceptor; specific for D-alanine" evidence="4">
    <location>
        <position position="54"/>
    </location>
</feature>
<gene>
    <name evidence="8" type="primary">alr</name>
    <name evidence="8" type="ORF">KH265_05540</name>
</gene>
<evidence type="ECO:0000256" key="6">
    <source>
        <dbReference type="PIRSR" id="PIRSR600821-52"/>
    </source>
</evidence>
<dbReference type="PANTHER" id="PTHR30511">
    <property type="entry name" value="ALANINE RACEMASE"/>
    <property type="match status" value="1"/>
</dbReference>
<feature type="domain" description="Alanine racemase C-terminal" evidence="7">
    <location>
        <begin position="271"/>
        <end position="417"/>
    </location>
</feature>
<protein>
    <recommendedName>
        <fullName evidence="4">Alanine racemase</fullName>
        <ecNumber evidence="4">5.1.1.1</ecNumber>
    </recommendedName>
</protein>
<comment type="catalytic activity">
    <reaction evidence="4">
        <text>L-alanine = D-alanine</text>
        <dbReference type="Rhea" id="RHEA:20249"/>
        <dbReference type="ChEBI" id="CHEBI:57416"/>
        <dbReference type="ChEBI" id="CHEBI:57972"/>
        <dbReference type="EC" id="5.1.1.1"/>
    </reaction>
</comment>
<organism evidence="8 9">
    <name type="scientific">Rothia mucilaginosa</name>
    <dbReference type="NCBI Taxonomy" id="43675"/>
    <lineage>
        <taxon>Bacteria</taxon>
        <taxon>Bacillati</taxon>
        <taxon>Actinomycetota</taxon>
        <taxon>Actinomycetes</taxon>
        <taxon>Micrococcales</taxon>
        <taxon>Micrococcaceae</taxon>
        <taxon>Rothia</taxon>
    </lineage>
</organism>
<dbReference type="InterPro" id="IPR020622">
    <property type="entry name" value="Ala_racemase_pyridoxalP-BS"/>
</dbReference>
<dbReference type="InterPro" id="IPR029066">
    <property type="entry name" value="PLP-binding_barrel"/>
</dbReference>
<comment type="caution">
    <text evidence="8">The sequence shown here is derived from an EMBL/GenBank/DDBJ whole genome shotgun (WGS) entry which is preliminary data.</text>
</comment>
<evidence type="ECO:0000313" key="8">
    <source>
        <dbReference type="EMBL" id="MBS6635105.1"/>
    </source>
</evidence>
<feature type="binding site" evidence="4 6">
    <location>
        <position position="355"/>
    </location>
    <ligand>
        <name>substrate</name>
    </ligand>
</feature>
<dbReference type="GO" id="GO:0008784">
    <property type="term" value="F:alanine racemase activity"/>
    <property type="evidence" value="ECO:0007669"/>
    <property type="project" value="UniProtKB-UniRule"/>
</dbReference>
<dbReference type="SUPFAM" id="SSF50621">
    <property type="entry name" value="Alanine racemase C-terminal domain-like"/>
    <property type="match status" value="1"/>
</dbReference>
<dbReference type="PANTHER" id="PTHR30511:SF0">
    <property type="entry name" value="ALANINE RACEMASE, CATABOLIC-RELATED"/>
    <property type="match status" value="1"/>
</dbReference>
<dbReference type="InterPro" id="IPR011079">
    <property type="entry name" value="Ala_racemase_C"/>
</dbReference>
<dbReference type="CDD" id="cd00430">
    <property type="entry name" value="PLPDE_III_AR"/>
    <property type="match status" value="1"/>
</dbReference>
<dbReference type="HAMAP" id="MF_01201">
    <property type="entry name" value="Ala_racemase"/>
    <property type="match status" value="1"/>
</dbReference>
<proteinExistence type="inferred from homology"/>
<dbReference type="EC" id="5.1.1.1" evidence="4"/>
<evidence type="ECO:0000256" key="1">
    <source>
        <dbReference type="ARBA" id="ARBA00001933"/>
    </source>
</evidence>
<evidence type="ECO:0000256" key="4">
    <source>
        <dbReference type="HAMAP-Rule" id="MF_01201"/>
    </source>
</evidence>
<dbReference type="Proteomes" id="UP000739069">
    <property type="component" value="Unassembled WGS sequence"/>
</dbReference>
<name>A0A943TDY9_9MICC</name>
<dbReference type="Pfam" id="PF01168">
    <property type="entry name" value="Ala_racemase_N"/>
    <property type="match status" value="1"/>
</dbReference>
<dbReference type="Pfam" id="PF00842">
    <property type="entry name" value="Ala_racemase_C"/>
    <property type="match status" value="1"/>
</dbReference>
<feature type="binding site" evidence="4 6">
    <location>
        <position position="151"/>
    </location>
    <ligand>
        <name>substrate</name>
    </ligand>
</feature>
<reference evidence="8" key="1">
    <citation type="submission" date="2021-02" db="EMBL/GenBank/DDBJ databases">
        <title>Infant gut strain persistence is associated with maternal origin, phylogeny, and functional potential including surface adhesion and iron acquisition.</title>
        <authorList>
            <person name="Lou Y.C."/>
        </authorList>
    </citation>
    <scope>NUCLEOTIDE SEQUENCE</scope>
    <source>
        <strain evidence="8">L1_008_092G1_dasL1_008_092G1_concoct_16</strain>
    </source>
</reference>
<sequence length="444" mass="47136">MTHPSEQHVAPLYCPPCTPEHEERTAYIDLDAIEHNVRRLKELIGPRVLIAIVKADAYGHGAYPVARSALAAGADMLGLVHVNEALELRADGIDAPLIAWLHTPSTDFDAALREGVRLGVSGWDLEAVAAAAERTGERAIVHLKADTGLGRNGATVEEWPALVARAAQLEREGLVRVEGIFSHLAVADEPLRSETAEQLKVLEGFVAQAKEAGLTPELVHLANSPATLTAALDGWQADDGLLVDGVRCGLALYGLSPLPEATSAELGLKPAMTVGSYIANVKEVPAGQGVSYGLRYHTEKPTTLALVPLGYADGVPRIAENAPVRIYPGAQSAEGGRIPEGPEGKTYRVVGRIAMDQMVVDLGEAGLSNPEYGYLGAPVVLFGAGENPPVEEWAEAAQTINYEIVTRISYRVPRVYVGGSWVEADLAELLGTGTAETVNEEHEG</sequence>
<comment type="pathway">
    <text evidence="4">Amino-acid biosynthesis; D-alanine biosynthesis; D-alanine from L-alanine: step 1/1.</text>
</comment>
<dbReference type="PROSITE" id="PS00395">
    <property type="entry name" value="ALANINE_RACEMASE"/>
    <property type="match status" value="1"/>
</dbReference>
<dbReference type="SUPFAM" id="SSF51419">
    <property type="entry name" value="PLP-binding barrel"/>
    <property type="match status" value="1"/>
</dbReference>